<name>A0A511BA77_9PROT</name>
<organism evidence="1 2">
    <name type="scientific">Gluconobacter kanchanaburiensis NBRC 103587</name>
    <dbReference type="NCBI Taxonomy" id="1307948"/>
    <lineage>
        <taxon>Bacteria</taxon>
        <taxon>Pseudomonadati</taxon>
        <taxon>Pseudomonadota</taxon>
        <taxon>Alphaproteobacteria</taxon>
        <taxon>Acetobacterales</taxon>
        <taxon>Acetobacteraceae</taxon>
        <taxon>Gluconobacter</taxon>
    </lineage>
</organism>
<dbReference type="EMBL" id="BJVA01000022">
    <property type="protein sequence ID" value="GEK97326.1"/>
    <property type="molecule type" value="Genomic_DNA"/>
</dbReference>
<dbReference type="Proteomes" id="UP000321079">
    <property type="component" value="Unassembled WGS sequence"/>
</dbReference>
<dbReference type="AlphaFoldDB" id="A0A511BA77"/>
<evidence type="ECO:0000313" key="2">
    <source>
        <dbReference type="Proteomes" id="UP000321079"/>
    </source>
</evidence>
<evidence type="ECO:0000313" key="1">
    <source>
        <dbReference type="EMBL" id="GEK97326.1"/>
    </source>
</evidence>
<sequence length="87" mass="9836">MSVLSCLREGHKAETFLWGEAVEPFHNPISMFCPGQSIQIETLPPLRMPGIKGSGRSTTPDPAHMRFVLPEIPDFATLLMRSRKTRW</sequence>
<accession>A0A511BA77</accession>
<gene>
    <name evidence="1" type="ORF">GKA01_25230</name>
</gene>
<reference evidence="1 2" key="1">
    <citation type="submission" date="2019-07" db="EMBL/GenBank/DDBJ databases">
        <title>Whole genome shotgun sequence of Gluconobacter kanchanaburiensis NBRC 103587.</title>
        <authorList>
            <person name="Hosoyama A."/>
            <person name="Uohara A."/>
            <person name="Ohji S."/>
            <person name="Ichikawa N."/>
        </authorList>
    </citation>
    <scope>NUCLEOTIDE SEQUENCE [LARGE SCALE GENOMIC DNA]</scope>
    <source>
        <strain evidence="1 2">NBRC 103587</strain>
    </source>
</reference>
<proteinExistence type="predicted"/>
<protein>
    <submittedName>
        <fullName evidence="1">Uncharacterized protein</fullName>
    </submittedName>
</protein>
<comment type="caution">
    <text evidence="1">The sequence shown here is derived from an EMBL/GenBank/DDBJ whole genome shotgun (WGS) entry which is preliminary data.</text>
</comment>
<keyword evidence="2" id="KW-1185">Reference proteome</keyword>